<evidence type="ECO:0000256" key="4">
    <source>
        <dbReference type="ARBA" id="ARBA00022692"/>
    </source>
</evidence>
<evidence type="ECO:0000256" key="3">
    <source>
        <dbReference type="ARBA" id="ARBA00022679"/>
    </source>
</evidence>
<evidence type="ECO:0000313" key="12">
    <source>
        <dbReference type="RefSeq" id="XP_011298952.1"/>
    </source>
</evidence>
<keyword evidence="8 9" id="KW-0325">Glycoprotein</keyword>
<evidence type="ECO:0000313" key="10">
    <source>
        <dbReference type="EMBL" id="JAG77113.1"/>
    </source>
</evidence>
<gene>
    <name evidence="10" type="primary">Chst11_0</name>
    <name evidence="12" type="synonym">LOC105264069</name>
    <name evidence="10" type="ORF">g.41178</name>
</gene>
<comment type="similarity">
    <text evidence="2 9">Belongs to the sulfotransferase 2 family.</text>
</comment>
<keyword evidence="5 9" id="KW-1133">Transmembrane helix</keyword>
<dbReference type="GO" id="GO:0016051">
    <property type="term" value="P:carbohydrate biosynthetic process"/>
    <property type="evidence" value="ECO:0007669"/>
    <property type="project" value="InterPro"/>
</dbReference>
<dbReference type="RefSeq" id="XP_011298952.1">
    <property type="nucleotide sequence ID" value="XM_011300650.1"/>
</dbReference>
<reference evidence="12" key="2">
    <citation type="submission" date="2025-04" db="UniProtKB">
        <authorList>
            <consortium name="RefSeq"/>
        </authorList>
    </citation>
    <scope>IDENTIFICATION</scope>
    <source>
        <strain evidence="12">USDA-PBARC FA_bdor</strain>
        <tissue evidence="12">Whole organism</tissue>
    </source>
</reference>
<keyword evidence="3 9" id="KW-0808">Transferase</keyword>
<keyword evidence="9" id="KW-0735">Signal-anchor</keyword>
<dbReference type="OrthoDB" id="2019940at2759"/>
<protein>
    <recommendedName>
        <fullName evidence="9">Carbohydrate sulfotransferase</fullName>
        <ecNumber evidence="9">2.8.2.-</ecNumber>
    </recommendedName>
</protein>
<dbReference type="Proteomes" id="UP000694866">
    <property type="component" value="Unplaced"/>
</dbReference>
<organism evidence="10">
    <name type="scientific">Fopius arisanus</name>
    <dbReference type="NCBI Taxonomy" id="64838"/>
    <lineage>
        <taxon>Eukaryota</taxon>
        <taxon>Metazoa</taxon>
        <taxon>Ecdysozoa</taxon>
        <taxon>Arthropoda</taxon>
        <taxon>Hexapoda</taxon>
        <taxon>Insecta</taxon>
        <taxon>Pterygota</taxon>
        <taxon>Neoptera</taxon>
        <taxon>Endopterygota</taxon>
        <taxon>Hymenoptera</taxon>
        <taxon>Apocrita</taxon>
        <taxon>Ichneumonoidea</taxon>
        <taxon>Braconidae</taxon>
        <taxon>Opiinae</taxon>
        <taxon>Fopius</taxon>
    </lineage>
</organism>
<dbReference type="Pfam" id="PF03567">
    <property type="entry name" value="Sulfotransfer_2"/>
    <property type="match status" value="1"/>
</dbReference>
<dbReference type="GO" id="GO:0000139">
    <property type="term" value="C:Golgi membrane"/>
    <property type="evidence" value="ECO:0007669"/>
    <property type="project" value="UniProtKB-SubCell"/>
</dbReference>
<evidence type="ECO:0000256" key="8">
    <source>
        <dbReference type="ARBA" id="ARBA00023180"/>
    </source>
</evidence>
<reference evidence="10" key="1">
    <citation type="submission" date="2015-01" db="EMBL/GenBank/DDBJ databases">
        <title>Transcriptome Assembly of Fopius arisanus.</title>
        <authorList>
            <person name="Geib S."/>
        </authorList>
    </citation>
    <scope>NUCLEOTIDE SEQUENCE</scope>
</reference>
<dbReference type="KEGG" id="fas:105264069"/>
<dbReference type="GO" id="GO:0008146">
    <property type="term" value="F:sulfotransferase activity"/>
    <property type="evidence" value="ECO:0007669"/>
    <property type="project" value="InterPro"/>
</dbReference>
<evidence type="ECO:0000256" key="5">
    <source>
        <dbReference type="ARBA" id="ARBA00022989"/>
    </source>
</evidence>
<evidence type="ECO:0000256" key="7">
    <source>
        <dbReference type="ARBA" id="ARBA00023136"/>
    </source>
</evidence>
<dbReference type="AlphaFoldDB" id="A0A0C9RKF5"/>
<name>A0A0C9RKF5_9HYME</name>
<dbReference type="InterPro" id="IPR018011">
    <property type="entry name" value="Carb_sulfotrans_8-10"/>
</dbReference>
<dbReference type="PANTHER" id="PTHR12137">
    <property type="entry name" value="CARBOHYDRATE SULFOTRANSFERASE"/>
    <property type="match status" value="1"/>
</dbReference>
<keyword evidence="4 9" id="KW-0812">Transmembrane</keyword>
<feature type="transmembrane region" description="Helical" evidence="9">
    <location>
        <begin position="21"/>
        <end position="43"/>
    </location>
</feature>
<sequence>MTLNGDLLLKGSLRRFYQLGTIKTIAFIMGIIFLMILVVYNYISITSEHLNELSEYQVLAPTKSAMIATIPTINYKLDGKEQLEAEFLRRGDHVREKCKELGLIRRQYYIPRPNAQEFFINYDYHIIYCSVFKAASTSWLYNMNLLAGVAPETLKRILETVSPMTVARRKYARPLPSELLKALTKNLSFLIVRHPFERLIRTYEDKFILEGDDKFYQEMGEKIIWRTRLQDDFSLLRDGTINQTYLPPSFEELVKFTLCEWKDNKLQDEHWKPITKFCTPCHVPFDYIIKFETLEKEEQVLIERANLQEVLKPRWEDDTSDEKIEVLEQKYFSTLSKQQILELYKYYKADFELFEYSMDKYLAYGQDVPFVSLPCRPLPRLRTRK</sequence>
<evidence type="ECO:0000256" key="2">
    <source>
        <dbReference type="ARBA" id="ARBA00006339"/>
    </source>
</evidence>
<comment type="subcellular location">
    <subcellularLocation>
        <location evidence="1 9">Golgi apparatus membrane</location>
        <topology evidence="1 9">Single-pass type II membrane protein</topology>
    </subcellularLocation>
</comment>
<evidence type="ECO:0000256" key="1">
    <source>
        <dbReference type="ARBA" id="ARBA00004323"/>
    </source>
</evidence>
<keyword evidence="9" id="KW-0119">Carbohydrate metabolism</keyword>
<dbReference type="EC" id="2.8.2.-" evidence="9"/>
<dbReference type="InterPro" id="IPR005331">
    <property type="entry name" value="Sulfotransferase"/>
</dbReference>
<dbReference type="PANTHER" id="PTHR12137:SF63">
    <property type="entry name" value="CARBOHYDRATE SULFOTRANSFERASE"/>
    <property type="match status" value="1"/>
</dbReference>
<keyword evidence="11" id="KW-1185">Reference proteome</keyword>
<keyword evidence="6 9" id="KW-0333">Golgi apparatus</keyword>
<keyword evidence="7 9" id="KW-0472">Membrane</keyword>
<evidence type="ECO:0000256" key="6">
    <source>
        <dbReference type="ARBA" id="ARBA00023034"/>
    </source>
</evidence>
<accession>A0A9R1SXI0</accession>
<dbReference type="EMBL" id="GBYB01007346">
    <property type="protein sequence ID" value="JAG77113.1"/>
    <property type="molecule type" value="Transcribed_RNA"/>
</dbReference>
<evidence type="ECO:0000256" key="9">
    <source>
        <dbReference type="RuleBase" id="RU364020"/>
    </source>
</evidence>
<accession>A0A0C9RKF5</accession>
<proteinExistence type="inferred from homology"/>
<evidence type="ECO:0000313" key="11">
    <source>
        <dbReference type="Proteomes" id="UP000694866"/>
    </source>
</evidence>
<dbReference type="GeneID" id="105264069"/>